<comment type="caution">
    <text evidence="1">The sequence shown here is derived from an EMBL/GenBank/DDBJ whole genome shotgun (WGS) entry which is preliminary data.</text>
</comment>
<name>A0A4C1ZL98_EUMVA</name>
<accession>A0A4C1ZL98</accession>
<dbReference type="EMBL" id="BGZK01001905">
    <property type="protein sequence ID" value="GBP88092.1"/>
    <property type="molecule type" value="Genomic_DNA"/>
</dbReference>
<protein>
    <submittedName>
        <fullName evidence="1">Uncharacterized protein</fullName>
    </submittedName>
</protein>
<evidence type="ECO:0000313" key="1">
    <source>
        <dbReference type="EMBL" id="GBP88092.1"/>
    </source>
</evidence>
<organism evidence="1 2">
    <name type="scientific">Eumeta variegata</name>
    <name type="common">Bagworm moth</name>
    <name type="synonym">Eumeta japonica</name>
    <dbReference type="NCBI Taxonomy" id="151549"/>
    <lineage>
        <taxon>Eukaryota</taxon>
        <taxon>Metazoa</taxon>
        <taxon>Ecdysozoa</taxon>
        <taxon>Arthropoda</taxon>
        <taxon>Hexapoda</taxon>
        <taxon>Insecta</taxon>
        <taxon>Pterygota</taxon>
        <taxon>Neoptera</taxon>
        <taxon>Endopterygota</taxon>
        <taxon>Lepidoptera</taxon>
        <taxon>Glossata</taxon>
        <taxon>Ditrysia</taxon>
        <taxon>Tineoidea</taxon>
        <taxon>Psychidae</taxon>
        <taxon>Oiketicinae</taxon>
        <taxon>Eumeta</taxon>
    </lineage>
</organism>
<gene>
    <name evidence="1" type="ORF">EVAR_10553_1</name>
</gene>
<sequence length="174" mass="19472">MDIVKVFYLFAEIYFRDVSVPCVVAKSDRRLRSECTRPGLSKLSMLPASGRCNVRSSTRVDLRPVPRSSRPGRRRNAELRFGESSVIGPLCSSACGFKLLLQRWQSTLSVIRFVIFDSVYSGRGILTSRNSSSRKTVLNGVTSLLGALFHLYFLGNFKVRRFNTISSAHLTATT</sequence>
<keyword evidence="2" id="KW-1185">Reference proteome</keyword>
<evidence type="ECO:0000313" key="2">
    <source>
        <dbReference type="Proteomes" id="UP000299102"/>
    </source>
</evidence>
<proteinExistence type="predicted"/>
<dbReference type="Proteomes" id="UP000299102">
    <property type="component" value="Unassembled WGS sequence"/>
</dbReference>
<reference evidence="1 2" key="1">
    <citation type="journal article" date="2019" name="Commun. Biol.">
        <title>The bagworm genome reveals a unique fibroin gene that provides high tensile strength.</title>
        <authorList>
            <person name="Kono N."/>
            <person name="Nakamura H."/>
            <person name="Ohtoshi R."/>
            <person name="Tomita M."/>
            <person name="Numata K."/>
            <person name="Arakawa K."/>
        </authorList>
    </citation>
    <scope>NUCLEOTIDE SEQUENCE [LARGE SCALE GENOMIC DNA]</scope>
</reference>
<dbReference type="AlphaFoldDB" id="A0A4C1ZL98"/>